<dbReference type="GO" id="GO:0042744">
    <property type="term" value="P:hydrogen peroxide catabolic process"/>
    <property type="evidence" value="ECO:0007669"/>
    <property type="project" value="UniProtKB-KW"/>
</dbReference>
<evidence type="ECO:0000256" key="5">
    <source>
        <dbReference type="ARBA" id="ARBA00023004"/>
    </source>
</evidence>
<comment type="function">
    <text evidence="9">Bifunctional enzyme with both catalase and broad-spectrum peroxidase activity. Confers resistance to H(2)O(2) in hyphae. May play an antioxidative role in fungal defense against the host-produced H(2)O(2) (oxidative burst) at the early stage of plant infection.</text>
</comment>
<keyword evidence="4 9" id="KW-0560">Oxidoreductase</keyword>
<evidence type="ECO:0000256" key="3">
    <source>
        <dbReference type="ARBA" id="ARBA00022723"/>
    </source>
</evidence>
<dbReference type="PRINTS" id="PR00460">
    <property type="entry name" value="BPEROXIDASE"/>
</dbReference>
<evidence type="ECO:0000256" key="2">
    <source>
        <dbReference type="ARBA" id="ARBA00022617"/>
    </source>
</evidence>
<feature type="cross-link" description="Tryptophyl-tyrosyl-methioninium (Tyr-Met) (with Trp-135)" evidence="9">
    <location>
        <begin position="268"/>
        <end position="294"/>
    </location>
</feature>
<reference evidence="12 13" key="1">
    <citation type="submission" date="2016-05" db="EMBL/GenBank/DDBJ databases">
        <title>A degradative enzymes factory behind the ericoid mycorrhizal symbiosis.</title>
        <authorList>
            <consortium name="DOE Joint Genome Institute"/>
            <person name="Martino E."/>
            <person name="Morin E."/>
            <person name="Grelet G."/>
            <person name="Kuo A."/>
            <person name="Kohler A."/>
            <person name="Daghino S."/>
            <person name="Barry K."/>
            <person name="Choi C."/>
            <person name="Cichocki N."/>
            <person name="Clum A."/>
            <person name="Copeland A."/>
            <person name="Hainaut M."/>
            <person name="Haridas S."/>
            <person name="Labutti K."/>
            <person name="Lindquist E."/>
            <person name="Lipzen A."/>
            <person name="Khouja H.-R."/>
            <person name="Murat C."/>
            <person name="Ohm R."/>
            <person name="Olson A."/>
            <person name="Spatafora J."/>
            <person name="Veneault-Fourrey C."/>
            <person name="Henrissat B."/>
            <person name="Grigoriev I."/>
            <person name="Martin F."/>
            <person name="Perotto S."/>
        </authorList>
    </citation>
    <scope>NUCLEOTIDE SEQUENCE [LARGE SCALE GENOMIC DNA]</scope>
    <source>
        <strain evidence="12 13">UAMH 7357</strain>
    </source>
</reference>
<dbReference type="GO" id="GO:0004096">
    <property type="term" value="F:catalase activity"/>
    <property type="evidence" value="ECO:0007669"/>
    <property type="project" value="UniProtKB-UniRule"/>
</dbReference>
<keyword evidence="3 9" id="KW-0479">Metal-binding</keyword>
<dbReference type="GO" id="GO:0005829">
    <property type="term" value="C:cytosol"/>
    <property type="evidence" value="ECO:0007669"/>
    <property type="project" value="TreeGrafter"/>
</dbReference>
<dbReference type="PROSITE" id="PS50873">
    <property type="entry name" value="PEROXIDASE_4"/>
    <property type="match status" value="1"/>
</dbReference>
<dbReference type="STRING" id="1745343.A0A2J6PEX0"/>
<dbReference type="OrthoDB" id="407695at2759"/>
<dbReference type="GO" id="GO:0070301">
    <property type="term" value="P:cellular response to hydrogen peroxide"/>
    <property type="evidence" value="ECO:0007669"/>
    <property type="project" value="TreeGrafter"/>
</dbReference>
<gene>
    <name evidence="9" type="primary">katG</name>
    <name evidence="12" type="ORF">NA56DRAFT_695453</name>
</gene>
<evidence type="ECO:0000313" key="13">
    <source>
        <dbReference type="Proteomes" id="UP000235672"/>
    </source>
</evidence>
<evidence type="ECO:0000259" key="11">
    <source>
        <dbReference type="PROSITE" id="PS50873"/>
    </source>
</evidence>
<dbReference type="FunFam" id="1.10.420.10:FF:000004">
    <property type="entry name" value="Catalase-peroxidase"/>
    <property type="match status" value="1"/>
</dbReference>
<dbReference type="PRINTS" id="PR00458">
    <property type="entry name" value="PEROXIDASE"/>
</dbReference>
<dbReference type="InterPro" id="IPR010255">
    <property type="entry name" value="Haem_peroxidase_sf"/>
</dbReference>
<dbReference type="PANTHER" id="PTHR30555:SF0">
    <property type="entry name" value="CATALASE-PEROXIDASE"/>
    <property type="match status" value="1"/>
</dbReference>
<keyword evidence="2 9" id="KW-0349">Heme</keyword>
<keyword evidence="9" id="KW-0964">Secreted</keyword>
<feature type="active site" description="Proton acceptor" evidence="9">
    <location>
        <position position="136"/>
    </location>
</feature>
<dbReference type="PANTHER" id="PTHR30555">
    <property type="entry name" value="HYDROPEROXIDASE I, BIFUNCTIONAL CATALASE-PEROXIDASE"/>
    <property type="match status" value="1"/>
</dbReference>
<dbReference type="EC" id="1.11.1.21" evidence="9 10"/>
<feature type="cross-link" description="Tryptophyl-tyrosyl-methioninium (Trp-Tyr) (with Met-294)" evidence="9">
    <location>
        <begin position="135"/>
        <end position="268"/>
    </location>
</feature>
<comment type="similarity">
    <text evidence="9 10">Belongs to the peroxidase family. Peroxidase/catalase subfamily.</text>
</comment>
<dbReference type="Gene3D" id="1.10.520.10">
    <property type="match status" value="2"/>
</dbReference>
<organism evidence="12 13">
    <name type="scientific">Hyaloscypha hepaticicola</name>
    <dbReference type="NCBI Taxonomy" id="2082293"/>
    <lineage>
        <taxon>Eukaryota</taxon>
        <taxon>Fungi</taxon>
        <taxon>Dikarya</taxon>
        <taxon>Ascomycota</taxon>
        <taxon>Pezizomycotina</taxon>
        <taxon>Leotiomycetes</taxon>
        <taxon>Helotiales</taxon>
        <taxon>Hyaloscyphaceae</taxon>
        <taxon>Hyaloscypha</taxon>
    </lineage>
</organism>
<dbReference type="SUPFAM" id="SSF48113">
    <property type="entry name" value="Heme-dependent peroxidases"/>
    <property type="match status" value="2"/>
</dbReference>
<feature type="binding site" description="axial binding residue" evidence="9">
    <location>
        <position position="309"/>
    </location>
    <ligand>
        <name>heme</name>
        <dbReference type="ChEBI" id="CHEBI:30413"/>
    </ligand>
    <ligandPart>
        <name>Fe</name>
        <dbReference type="ChEBI" id="CHEBI:18248"/>
    </ligandPart>
</feature>
<keyword evidence="13" id="KW-1185">Reference proteome</keyword>
<keyword evidence="9" id="KW-1015">Disulfide bond</keyword>
<evidence type="ECO:0000256" key="4">
    <source>
        <dbReference type="ARBA" id="ARBA00023002"/>
    </source>
</evidence>
<comment type="cofactor">
    <cofactor evidence="9">
        <name>heme b</name>
        <dbReference type="ChEBI" id="CHEBI:60344"/>
    </cofactor>
    <text evidence="9">Binds 1 heme b (iron(II)-protoporphyrin IX) group per monomer.</text>
</comment>
<evidence type="ECO:0000256" key="1">
    <source>
        <dbReference type="ARBA" id="ARBA00022559"/>
    </source>
</evidence>
<feature type="site" description="Transition state stabilizer" evidence="9">
    <location>
        <position position="132"/>
    </location>
</feature>
<dbReference type="FunFam" id="1.10.520.10:FF:000002">
    <property type="entry name" value="Catalase-peroxidase"/>
    <property type="match status" value="1"/>
</dbReference>
<dbReference type="Gene3D" id="1.10.420.10">
    <property type="entry name" value="Peroxidase, domain 2"/>
    <property type="match status" value="2"/>
</dbReference>
<protein>
    <recommendedName>
        <fullName evidence="9 10">Catalase-peroxidase</fullName>
        <shortName evidence="9">CP</shortName>
        <ecNumber evidence="9 10">1.11.1.21</ecNumber>
    </recommendedName>
    <alternativeName>
        <fullName evidence="9">Peroxidase/catalase</fullName>
    </alternativeName>
</protein>
<evidence type="ECO:0000256" key="9">
    <source>
        <dbReference type="HAMAP-Rule" id="MF_03108"/>
    </source>
</evidence>
<name>A0A2J6PEX0_9HELO</name>
<dbReference type="PROSITE" id="PS00436">
    <property type="entry name" value="PEROXIDASE_2"/>
    <property type="match status" value="1"/>
</dbReference>
<dbReference type="Proteomes" id="UP000235672">
    <property type="component" value="Unassembled WGS sequence"/>
</dbReference>
<feature type="signal peptide" evidence="9 10">
    <location>
        <begin position="1"/>
        <end position="18"/>
    </location>
</feature>
<proteinExistence type="inferred from homology"/>
<dbReference type="NCBIfam" id="NF011635">
    <property type="entry name" value="PRK15061.1"/>
    <property type="match status" value="1"/>
</dbReference>
<sequence length="778" mass="84268" precursor="true">MAPSIRSLLIGLLPFAAAQCPYASIDKRDLLVGRGDEPSLTTIDNSFGQCPTLSDMAGRGTRSRDWWPCQLKLDVLRQYSVEQNPLGGTFDYAEAFSKLDYFGLKADIKALLTQSQPWWPADFGTYGGLFIRMAWHSAGTYRAVDGRGGGGMGQQRFAPLNSWPDNANLDKARRLLWPIKMKYGKSISWADLLLLTGNVALESFGFPTLGFGAGRPDTWQSDESVFWGAETTFVPEGNDIRYNGSTDYVARATHLEEPLAATHMGLIYVNPQGPNGNGDPKSSALDIREAFGRMGMNDSEIVALIAGGHAFGKTHGATNAVLGPPPEGGALELQDLGWANSVGTGNGDDAVTSGLEVIWSKTPTKWSNDYLNSLFHNNWTLTHSPAGALQFIAPDSTLDYPDPFNGAPRHATMLVSDLALREDPIFSAIAEDWVNDFDKLTNAFAAAWFKLLHRDMGPISRYLGPEVPKQQFSFQDPLPTVSYTQINDADVKKLKAEILAAPGVTISNLVSVAWGSASTFRGGDKRGGANGARIALQPQVGWAVNNPKQLQIVLNALNTVKTSFNNAHRAKEVSLADLIVIGGCAAIEKAAAASGYTIEVPFTAGRVDALQVDTDISTFENLNPQGDGFRNYRNSSGWSLARTEEILVDKAQQLTLTAPEMTVLVGGMRALNTNYDGSSKGILTEKPGQLTNDYFVNLLDISTKWSPDSTGELFTGTDRTTGATKWTATRADLVFGSHAELRAIAEVYAEAGGQDQLVTDFVAAWVKVMNLDRFDVKN</sequence>
<dbReference type="GO" id="GO:0005576">
    <property type="term" value="C:extracellular region"/>
    <property type="evidence" value="ECO:0007669"/>
    <property type="project" value="UniProtKB-SubCell"/>
</dbReference>
<dbReference type="InterPro" id="IPR019794">
    <property type="entry name" value="Peroxidases_AS"/>
</dbReference>
<keyword evidence="6 9" id="KW-0376">Hydrogen peroxide</keyword>
<dbReference type="HAMAP" id="MF_01961">
    <property type="entry name" value="Catal_peroxid"/>
    <property type="match status" value="1"/>
</dbReference>
<evidence type="ECO:0000313" key="12">
    <source>
        <dbReference type="EMBL" id="PMD12543.1"/>
    </source>
</evidence>
<dbReference type="EMBL" id="KZ613548">
    <property type="protein sequence ID" value="PMD12543.1"/>
    <property type="molecule type" value="Genomic_DNA"/>
</dbReference>
<dbReference type="InterPro" id="IPR000763">
    <property type="entry name" value="Catalase_peroxidase"/>
</dbReference>
<evidence type="ECO:0000256" key="7">
    <source>
        <dbReference type="ARBA" id="ARBA00049145"/>
    </source>
</evidence>
<dbReference type="GO" id="GO:0020037">
    <property type="term" value="F:heme binding"/>
    <property type="evidence" value="ECO:0007669"/>
    <property type="project" value="InterPro"/>
</dbReference>
<dbReference type="InterPro" id="IPR002016">
    <property type="entry name" value="Haem_peroxidase"/>
</dbReference>
<keyword evidence="9 10" id="KW-0732">Signal</keyword>
<dbReference type="NCBIfam" id="TIGR00198">
    <property type="entry name" value="cat_per_HPI"/>
    <property type="match status" value="1"/>
</dbReference>
<keyword evidence="1 9" id="KW-0575">Peroxidase</keyword>
<comment type="PTM">
    <text evidence="9">Formation of the three residue Trp-Tyr-Met cross-link is important for the catalase, but not the peroxidase activity of the enzyme.</text>
</comment>
<evidence type="ECO:0000256" key="10">
    <source>
        <dbReference type="RuleBase" id="RU003451"/>
    </source>
</evidence>
<feature type="chain" id="PRO_5014207972" description="Catalase-peroxidase" evidence="9 10">
    <location>
        <begin position="19"/>
        <end position="778"/>
    </location>
</feature>
<keyword evidence="5 9" id="KW-0408">Iron</keyword>
<evidence type="ECO:0000256" key="8">
    <source>
        <dbReference type="ARBA" id="ARBA00051651"/>
    </source>
</evidence>
<dbReference type="GO" id="GO:0046872">
    <property type="term" value="F:metal ion binding"/>
    <property type="evidence" value="ECO:0007669"/>
    <property type="project" value="UniProtKB-KW"/>
</dbReference>
<comment type="catalytic activity">
    <reaction evidence="7 9 10">
        <text>2 H2O2 = O2 + 2 H2O</text>
        <dbReference type="Rhea" id="RHEA:20309"/>
        <dbReference type="ChEBI" id="CHEBI:15377"/>
        <dbReference type="ChEBI" id="CHEBI:15379"/>
        <dbReference type="ChEBI" id="CHEBI:16240"/>
        <dbReference type="EC" id="1.11.1.21"/>
    </reaction>
</comment>
<dbReference type="Pfam" id="PF00141">
    <property type="entry name" value="peroxidase"/>
    <property type="match status" value="2"/>
</dbReference>
<feature type="domain" description="Plant heme peroxidase family profile" evidence="11">
    <location>
        <begin position="169"/>
        <end position="315"/>
    </location>
</feature>
<accession>A0A2J6PEX0</accession>
<dbReference type="AlphaFoldDB" id="A0A2J6PEX0"/>
<comment type="catalytic activity">
    <reaction evidence="8 9 10">
        <text>H2O2 + AH2 = A + 2 H2O</text>
        <dbReference type="Rhea" id="RHEA:30275"/>
        <dbReference type="ChEBI" id="CHEBI:13193"/>
        <dbReference type="ChEBI" id="CHEBI:15377"/>
        <dbReference type="ChEBI" id="CHEBI:16240"/>
        <dbReference type="ChEBI" id="CHEBI:17499"/>
        <dbReference type="EC" id="1.11.1.21"/>
    </reaction>
</comment>
<comment type="subunit">
    <text evidence="9">Homodimer; disulfide-linked.</text>
</comment>
<evidence type="ECO:0000256" key="6">
    <source>
        <dbReference type="ARBA" id="ARBA00023324"/>
    </source>
</evidence>
<comment type="subcellular location">
    <subcellularLocation>
        <location evidence="9">Secreted</location>
    </subcellularLocation>
</comment>